<proteinExistence type="predicted"/>
<evidence type="ECO:0000313" key="1">
    <source>
        <dbReference type="EMBL" id="CDZ46960.1"/>
    </source>
</evidence>
<dbReference type="AlphaFoldDB" id="A0A0T7GI82"/>
<dbReference type="RefSeq" id="WP_172729850.1">
    <property type="nucleotide sequence ID" value="NZ_CCRK01000003.1"/>
</dbReference>
<protein>
    <submittedName>
        <fullName evidence="1">Uncharacterized protein</fullName>
    </submittedName>
</protein>
<accession>A0A0T7GI82</accession>
<sequence>MEKQFSVCGRDYVLYQEHGAKMYVNGRSCFEWLLREQTSDGREWAGRWHVPAWKTGKKVVDHIKQQLIAESRDQPW</sequence>
<dbReference type="EMBL" id="CCRK01000003">
    <property type="protein sequence ID" value="CDZ46960.1"/>
    <property type="molecule type" value="Genomic_DNA"/>
</dbReference>
<gene>
    <name evidence="1" type="ORF">NGAL_HAMBI1189_16720</name>
</gene>
<reference evidence="1 2" key="1">
    <citation type="submission" date="2014-08" db="EMBL/GenBank/DDBJ databases">
        <authorList>
            <person name="Chen Y.-H."/>
        </authorList>
    </citation>
    <scope>NUCLEOTIDE SEQUENCE [LARGE SCALE GENOMIC DNA]</scope>
</reference>
<dbReference type="Proteomes" id="UP000039660">
    <property type="component" value="Unassembled WGS sequence"/>
</dbReference>
<organism evidence="1 2">
    <name type="scientific">Neorhizobium galegae bv. officinalis</name>
    <dbReference type="NCBI Taxonomy" id="323656"/>
    <lineage>
        <taxon>Bacteria</taxon>
        <taxon>Pseudomonadati</taxon>
        <taxon>Pseudomonadota</taxon>
        <taxon>Alphaproteobacteria</taxon>
        <taxon>Hyphomicrobiales</taxon>
        <taxon>Rhizobiaceae</taxon>
        <taxon>Rhizobium/Agrobacterium group</taxon>
        <taxon>Neorhizobium</taxon>
    </lineage>
</organism>
<name>A0A0T7GI82_NEOGA</name>
<evidence type="ECO:0000313" key="2">
    <source>
        <dbReference type="Proteomes" id="UP000039660"/>
    </source>
</evidence>